<dbReference type="EnsemblMetazoa" id="CapteT215125">
    <property type="protein sequence ID" value="CapteP215125"/>
    <property type="gene ID" value="CapteG215125"/>
</dbReference>
<accession>R7UJS5</accession>
<reference evidence="3" key="1">
    <citation type="submission" date="2012-12" db="EMBL/GenBank/DDBJ databases">
        <authorList>
            <person name="Hellsten U."/>
            <person name="Grimwood J."/>
            <person name="Chapman J.A."/>
            <person name="Shapiro H."/>
            <person name="Aerts A."/>
            <person name="Otillar R.P."/>
            <person name="Terry A.Y."/>
            <person name="Boore J.L."/>
            <person name="Simakov O."/>
            <person name="Marletaz F."/>
            <person name="Cho S.-J."/>
            <person name="Edsinger-Gonzales E."/>
            <person name="Havlak P."/>
            <person name="Kuo D.-H."/>
            <person name="Larsson T."/>
            <person name="Lv J."/>
            <person name="Arendt D."/>
            <person name="Savage R."/>
            <person name="Osoegawa K."/>
            <person name="de Jong P."/>
            <person name="Lindberg D.R."/>
            <person name="Seaver E.C."/>
            <person name="Weisblat D.A."/>
            <person name="Putnam N.H."/>
            <person name="Grigoriev I.V."/>
            <person name="Rokhsar D.S."/>
        </authorList>
    </citation>
    <scope>NUCLEOTIDE SEQUENCE</scope>
    <source>
        <strain evidence="3">I ESC-2004</strain>
    </source>
</reference>
<protein>
    <submittedName>
        <fullName evidence="1 2">Uncharacterized protein</fullName>
    </submittedName>
</protein>
<reference evidence="2" key="3">
    <citation type="submission" date="2015-06" db="UniProtKB">
        <authorList>
            <consortium name="EnsemblMetazoa"/>
        </authorList>
    </citation>
    <scope>IDENTIFICATION</scope>
</reference>
<dbReference type="EMBL" id="KB300643">
    <property type="protein sequence ID" value="ELU06460.1"/>
    <property type="molecule type" value="Genomic_DNA"/>
</dbReference>
<dbReference type="EMBL" id="AMQN01007413">
    <property type="status" value="NOT_ANNOTATED_CDS"/>
    <property type="molecule type" value="Genomic_DNA"/>
</dbReference>
<sequence length="128" mass="14250">MEEEAEVERNQLGPDIPKSEILQAIQDLKTDKAESEDGIPPEMFKAKMFKSLKKALASRAVNSPRITDRDVLRFPYHGKIASRNARAFGNGDTVQHAEPYPNSELADFIIECGPHCLVLYLNGLALIV</sequence>
<reference evidence="1 3" key="2">
    <citation type="journal article" date="2013" name="Nature">
        <title>Insights into bilaterian evolution from three spiralian genomes.</title>
        <authorList>
            <person name="Simakov O."/>
            <person name="Marletaz F."/>
            <person name="Cho S.J."/>
            <person name="Edsinger-Gonzales E."/>
            <person name="Havlak P."/>
            <person name="Hellsten U."/>
            <person name="Kuo D.H."/>
            <person name="Larsson T."/>
            <person name="Lv J."/>
            <person name="Arendt D."/>
            <person name="Savage R."/>
            <person name="Osoegawa K."/>
            <person name="de Jong P."/>
            <person name="Grimwood J."/>
            <person name="Chapman J.A."/>
            <person name="Shapiro H."/>
            <person name="Aerts A."/>
            <person name="Otillar R.P."/>
            <person name="Terry A.Y."/>
            <person name="Boore J.L."/>
            <person name="Grigoriev I.V."/>
            <person name="Lindberg D.R."/>
            <person name="Seaver E.C."/>
            <person name="Weisblat D.A."/>
            <person name="Putnam N.H."/>
            <person name="Rokhsar D.S."/>
        </authorList>
    </citation>
    <scope>NUCLEOTIDE SEQUENCE</scope>
    <source>
        <strain evidence="1 3">I ESC-2004</strain>
    </source>
</reference>
<evidence type="ECO:0000313" key="1">
    <source>
        <dbReference type="EMBL" id="ELU06460.1"/>
    </source>
</evidence>
<evidence type="ECO:0000313" key="3">
    <source>
        <dbReference type="Proteomes" id="UP000014760"/>
    </source>
</evidence>
<organism evidence="1">
    <name type="scientific">Capitella teleta</name>
    <name type="common">Polychaete worm</name>
    <dbReference type="NCBI Taxonomy" id="283909"/>
    <lineage>
        <taxon>Eukaryota</taxon>
        <taxon>Metazoa</taxon>
        <taxon>Spiralia</taxon>
        <taxon>Lophotrochozoa</taxon>
        <taxon>Annelida</taxon>
        <taxon>Polychaeta</taxon>
        <taxon>Sedentaria</taxon>
        <taxon>Scolecida</taxon>
        <taxon>Capitellidae</taxon>
        <taxon>Capitella</taxon>
    </lineage>
</organism>
<gene>
    <name evidence="1" type="ORF">CAPTEDRAFT_215125</name>
</gene>
<dbReference type="HOGENOM" id="CLU_1961657_0_0_1"/>
<keyword evidence="3" id="KW-1185">Reference proteome</keyword>
<name>R7UJS5_CAPTE</name>
<evidence type="ECO:0000313" key="2">
    <source>
        <dbReference type="EnsemblMetazoa" id="CapteP215125"/>
    </source>
</evidence>
<dbReference type="Proteomes" id="UP000014760">
    <property type="component" value="Unassembled WGS sequence"/>
</dbReference>
<proteinExistence type="predicted"/>
<dbReference type="AlphaFoldDB" id="R7UJS5"/>